<dbReference type="Gene3D" id="3.40.50.300">
    <property type="entry name" value="P-loop containing nucleotide triphosphate hydrolases"/>
    <property type="match status" value="1"/>
</dbReference>
<evidence type="ECO:0000313" key="3">
    <source>
        <dbReference type="RefSeq" id="XP_045554602.1"/>
    </source>
</evidence>
<gene>
    <name evidence="3" type="primary">LOC106576208</name>
</gene>
<dbReference type="PROSITE" id="PS50181">
    <property type="entry name" value="FBOX"/>
    <property type="match status" value="1"/>
</dbReference>
<dbReference type="SMART" id="SM00256">
    <property type="entry name" value="FBOX"/>
    <property type="match status" value="1"/>
</dbReference>
<dbReference type="SUPFAM" id="SSF52540">
    <property type="entry name" value="P-loop containing nucleoside triphosphate hydrolases"/>
    <property type="match status" value="1"/>
</dbReference>
<dbReference type="InterPro" id="IPR036047">
    <property type="entry name" value="F-box-like_dom_sf"/>
</dbReference>
<reference evidence="3" key="1">
    <citation type="submission" date="2025-08" db="UniProtKB">
        <authorList>
            <consortium name="RefSeq"/>
        </authorList>
    </citation>
    <scope>IDENTIFICATION</scope>
</reference>
<dbReference type="InterPro" id="IPR001810">
    <property type="entry name" value="F-box_dom"/>
</dbReference>
<keyword evidence="2" id="KW-1185">Reference proteome</keyword>
<name>A0ABM3D714_SALSA</name>
<protein>
    <submittedName>
        <fullName evidence="3">F-box DNA helicase 1-like</fullName>
    </submittedName>
</protein>
<evidence type="ECO:0000259" key="1">
    <source>
        <dbReference type="PROSITE" id="PS50181"/>
    </source>
</evidence>
<dbReference type="Pfam" id="PF12937">
    <property type="entry name" value="F-box-like"/>
    <property type="match status" value="1"/>
</dbReference>
<evidence type="ECO:0000313" key="2">
    <source>
        <dbReference type="Proteomes" id="UP001652741"/>
    </source>
</evidence>
<sequence length="448" mass="50651">MFSPQNAETFHKTKGLNGELIPKMKEEPEDEKVDYLEGLTTDMFGDDKEFERCWSDPDPAFMNHHEEALPDAFYGLLGSSRGLSHSQGYMDVLPEEVLMLVLSLLPSEDLYCNVSLVCQRWRNIITQSLKEIDALKEINAILETHRIKKNDQESILHIVEFMAQYKPSQRVKPGAVLQSPAPSEYLSAMTTMLLAMRRTDINISNRWHYNIYVLHLMENALPTAITNQSGPVQVTHKQQQILNHDIHRDHVVKIMAFAGTGKTTTLIRYAQQRPHLHFLYMTFKMSVATQAQRCFPSNVDCRTVHSMAFGAVCLSVGIDHYQELKKLSSNVKPFSVAWVLPKGSGGFVNAKVVTLTLNAYMASANTHITPNHIPNTYKNTHGTVGFLAHYVKVGFQAHYVKVGFLARYFNVGFLAHYVNVGFLACYVKVGLLARYVNVGFLAHYVKDP</sequence>
<feature type="domain" description="F-box" evidence="1">
    <location>
        <begin position="87"/>
        <end position="132"/>
    </location>
</feature>
<dbReference type="Gene3D" id="1.20.1280.50">
    <property type="match status" value="1"/>
</dbReference>
<proteinExistence type="predicted"/>
<dbReference type="InterPro" id="IPR000212">
    <property type="entry name" value="DNA_helicase_UvrD/REP"/>
</dbReference>
<dbReference type="PANTHER" id="PTHR11070">
    <property type="entry name" value="UVRD / RECB / PCRA DNA HELICASE FAMILY MEMBER"/>
    <property type="match status" value="1"/>
</dbReference>
<dbReference type="RefSeq" id="XP_045554602.1">
    <property type="nucleotide sequence ID" value="XM_045698646.1"/>
</dbReference>
<dbReference type="Proteomes" id="UP001652741">
    <property type="component" value="Chromosome ssa17"/>
</dbReference>
<dbReference type="GeneID" id="106576208"/>
<accession>A0ABM3D714</accession>
<dbReference type="PANTHER" id="PTHR11070:SF30">
    <property type="entry name" value="F-BOX DNA HELICASE 1"/>
    <property type="match status" value="1"/>
</dbReference>
<organism evidence="2 3">
    <name type="scientific">Salmo salar</name>
    <name type="common">Atlantic salmon</name>
    <dbReference type="NCBI Taxonomy" id="8030"/>
    <lineage>
        <taxon>Eukaryota</taxon>
        <taxon>Metazoa</taxon>
        <taxon>Chordata</taxon>
        <taxon>Craniata</taxon>
        <taxon>Vertebrata</taxon>
        <taxon>Euteleostomi</taxon>
        <taxon>Actinopterygii</taxon>
        <taxon>Neopterygii</taxon>
        <taxon>Teleostei</taxon>
        <taxon>Protacanthopterygii</taxon>
        <taxon>Salmoniformes</taxon>
        <taxon>Salmonidae</taxon>
        <taxon>Salmoninae</taxon>
        <taxon>Salmo</taxon>
    </lineage>
</organism>
<dbReference type="SUPFAM" id="SSF81383">
    <property type="entry name" value="F-box domain"/>
    <property type="match status" value="1"/>
</dbReference>
<dbReference type="InterPro" id="IPR027417">
    <property type="entry name" value="P-loop_NTPase"/>
</dbReference>